<dbReference type="PRINTS" id="PR00368">
    <property type="entry name" value="FADPNR"/>
</dbReference>
<dbReference type="Gene3D" id="3.50.50.60">
    <property type="entry name" value="FAD/NAD(P)-binding domain"/>
    <property type="match status" value="2"/>
</dbReference>
<dbReference type="EMBL" id="CAXAMM010016668">
    <property type="protein sequence ID" value="CAK9039472.1"/>
    <property type="molecule type" value="Genomic_DNA"/>
</dbReference>
<dbReference type="Gene3D" id="3.30.390.30">
    <property type="match status" value="1"/>
</dbReference>
<feature type="domain" description="FAD/NAD(P)-binding" evidence="5">
    <location>
        <begin position="3"/>
        <end position="306"/>
    </location>
</feature>
<keyword evidence="8" id="KW-1185">Reference proteome</keyword>
<gene>
    <name evidence="6" type="ORF">SCF082_LOCUS23095</name>
    <name evidence="7" type="ORF">SCF082_LOCUS24202</name>
</gene>
<name>A0ABP0LTS7_9DINO</name>
<dbReference type="InterPro" id="IPR036188">
    <property type="entry name" value="FAD/NAD-bd_sf"/>
</dbReference>
<evidence type="ECO:0000256" key="1">
    <source>
        <dbReference type="ARBA" id="ARBA00007532"/>
    </source>
</evidence>
<protein>
    <submittedName>
        <fullName evidence="7">Dihydrolipoyl dehydrogenase (Dihydrolipoamide dehydrogenase) (E3 component of pyruvate complex)</fullName>
    </submittedName>
</protein>
<reference evidence="7 8" key="1">
    <citation type="submission" date="2024-02" db="EMBL/GenBank/DDBJ databases">
        <authorList>
            <person name="Chen Y."/>
            <person name="Shah S."/>
            <person name="Dougan E. K."/>
            <person name="Thang M."/>
            <person name="Chan C."/>
        </authorList>
    </citation>
    <scope>NUCLEOTIDE SEQUENCE [LARGE SCALE GENOMIC DNA]</scope>
</reference>
<evidence type="ECO:0000313" key="6">
    <source>
        <dbReference type="EMBL" id="CAK9039472.1"/>
    </source>
</evidence>
<dbReference type="EMBL" id="CAXAMM010017779">
    <property type="protein sequence ID" value="CAK9041987.1"/>
    <property type="molecule type" value="Genomic_DNA"/>
</dbReference>
<sequence>MGAYREARKYTNRIALIDGGPLGTTCARVGCMPSKLLIAAANAYHDAQETDRFGVRSGAPSVDGKAVMARVRSERDRFVGFVMDAVEGFDEGHLIREFASFVDDHTLKLSSGRTITARAIVIATGSRPNVPPPFQAAGERLIVNDDLFDWDDLPQSVAVFGAGVIGLELGQALSRLGVRVRLFGRDHFVGPISDPKLRDYAADTFEAEFPAHWHADTEISNTDEGVLIQWKDENGAGEETFDFLLAATGRRANIDKLGLENTSLELAPNGVPVFDPLSGRAGESHIFIAGDAVADLPLLHEAADEGRLAGENAARLPHAYRRARRAALGVVFSEPQIAIAGQTFKQLTDQGAAFEIGEASFEDQGRARVMGVNKGLLRVYGEKETGRLLGAEMVGPQAEHLAHLIAWAIQSGQTVSEVLQNPFYHPVVEEGLRTALRTLNNALGFGPNPPLRCIDCGPGA</sequence>
<dbReference type="SUPFAM" id="SSF51905">
    <property type="entry name" value="FAD/NAD(P)-binding domain"/>
    <property type="match status" value="1"/>
</dbReference>
<keyword evidence="3" id="KW-0274">FAD</keyword>
<dbReference type="Pfam" id="PF02852">
    <property type="entry name" value="Pyr_redox_dim"/>
    <property type="match status" value="1"/>
</dbReference>
<comment type="similarity">
    <text evidence="1">Belongs to the class-I pyridine nucleotide-disulfide oxidoreductase family.</text>
</comment>
<proteinExistence type="inferred from homology"/>
<dbReference type="PANTHER" id="PTHR43014">
    <property type="entry name" value="MERCURIC REDUCTASE"/>
    <property type="match status" value="1"/>
</dbReference>
<evidence type="ECO:0000259" key="5">
    <source>
        <dbReference type="Pfam" id="PF07992"/>
    </source>
</evidence>
<evidence type="ECO:0000313" key="7">
    <source>
        <dbReference type="EMBL" id="CAK9041987.1"/>
    </source>
</evidence>
<evidence type="ECO:0000256" key="2">
    <source>
        <dbReference type="ARBA" id="ARBA00022630"/>
    </source>
</evidence>
<dbReference type="InterPro" id="IPR036324">
    <property type="entry name" value="Mn/Fe_SOD_N_sf"/>
</dbReference>
<dbReference type="InterPro" id="IPR004099">
    <property type="entry name" value="Pyr_nucl-diS_OxRdtase_dimer"/>
</dbReference>
<dbReference type="NCBIfam" id="NF004939">
    <property type="entry name" value="PRK06292.1-1"/>
    <property type="match status" value="1"/>
</dbReference>
<dbReference type="PIRSF" id="PIRSF000350">
    <property type="entry name" value="Mercury_reductase_MerA"/>
    <property type="match status" value="1"/>
</dbReference>
<keyword evidence="2" id="KW-0285">Flavoprotein</keyword>
<dbReference type="Pfam" id="PF07992">
    <property type="entry name" value="Pyr_redox_2"/>
    <property type="match status" value="1"/>
</dbReference>
<dbReference type="InterPro" id="IPR001100">
    <property type="entry name" value="Pyr_nuc-diS_OxRdtase"/>
</dbReference>
<feature type="domain" description="Pyridine nucleotide-disulphide oxidoreductase dimerisation" evidence="4">
    <location>
        <begin position="330"/>
        <end position="435"/>
    </location>
</feature>
<organism evidence="7 8">
    <name type="scientific">Durusdinium trenchii</name>
    <dbReference type="NCBI Taxonomy" id="1381693"/>
    <lineage>
        <taxon>Eukaryota</taxon>
        <taxon>Sar</taxon>
        <taxon>Alveolata</taxon>
        <taxon>Dinophyceae</taxon>
        <taxon>Suessiales</taxon>
        <taxon>Symbiodiniaceae</taxon>
        <taxon>Durusdinium</taxon>
    </lineage>
</organism>
<evidence type="ECO:0000259" key="4">
    <source>
        <dbReference type="Pfam" id="PF02852"/>
    </source>
</evidence>
<dbReference type="PANTHER" id="PTHR43014:SF4">
    <property type="entry name" value="PYRIDINE NUCLEOTIDE-DISULFIDE OXIDOREDUCTASE RCLA-RELATED"/>
    <property type="match status" value="1"/>
</dbReference>
<dbReference type="InterPro" id="IPR023753">
    <property type="entry name" value="FAD/NAD-binding_dom"/>
</dbReference>
<dbReference type="InterPro" id="IPR016156">
    <property type="entry name" value="FAD/NAD-linked_Rdtase_dimer_sf"/>
</dbReference>
<dbReference type="Gene3D" id="1.10.287.990">
    <property type="entry name" value="Fe,Mn superoxide dismutase (SOD) domain"/>
    <property type="match status" value="1"/>
</dbReference>
<accession>A0ABP0LTS7</accession>
<dbReference type="SUPFAM" id="SSF55424">
    <property type="entry name" value="FAD/NAD-linked reductases, dimerisation (C-terminal) domain"/>
    <property type="match status" value="1"/>
</dbReference>
<evidence type="ECO:0000256" key="3">
    <source>
        <dbReference type="ARBA" id="ARBA00022827"/>
    </source>
</evidence>
<keyword evidence="7" id="KW-0670">Pyruvate</keyword>
<comment type="caution">
    <text evidence="7">The sequence shown here is derived from an EMBL/GenBank/DDBJ whole genome shotgun (WGS) entry which is preliminary data.</text>
</comment>
<evidence type="ECO:0000313" key="8">
    <source>
        <dbReference type="Proteomes" id="UP001642464"/>
    </source>
</evidence>
<dbReference type="Proteomes" id="UP001642464">
    <property type="component" value="Unassembled WGS sequence"/>
</dbReference>
<dbReference type="PRINTS" id="PR00411">
    <property type="entry name" value="PNDRDTASEI"/>
</dbReference>